<evidence type="ECO:0000256" key="2">
    <source>
        <dbReference type="ARBA" id="ARBA00001946"/>
    </source>
</evidence>
<dbReference type="InterPro" id="IPR034136">
    <property type="entry name" value="TOPRIM_Topo6A/Spo11"/>
</dbReference>
<keyword evidence="8 10" id="KW-0238">DNA-binding</keyword>
<dbReference type="PANTHER" id="PTHR10848">
    <property type="entry name" value="MEIOTIC RECOMBINATION PROTEIN SPO11"/>
    <property type="match status" value="1"/>
</dbReference>
<dbReference type="InterPro" id="IPR013049">
    <property type="entry name" value="Spo11/TopoVI_A_N"/>
</dbReference>
<evidence type="ECO:0000256" key="5">
    <source>
        <dbReference type="ARBA" id="ARBA00022723"/>
    </source>
</evidence>
<evidence type="ECO:0000259" key="12">
    <source>
        <dbReference type="Pfam" id="PF21180"/>
    </source>
</evidence>
<comment type="catalytic activity">
    <reaction evidence="1 10">
        <text>ATP-dependent breakage, passage and rejoining of double-stranded DNA.</text>
        <dbReference type="EC" id="5.6.2.2"/>
    </reaction>
</comment>
<evidence type="ECO:0000256" key="7">
    <source>
        <dbReference type="ARBA" id="ARBA00023029"/>
    </source>
</evidence>
<dbReference type="GO" id="GO:0007131">
    <property type="term" value="P:reciprocal meiotic recombination"/>
    <property type="evidence" value="ECO:0007669"/>
    <property type="project" value="TreeGrafter"/>
</dbReference>
<dbReference type="GO" id="GO:0000228">
    <property type="term" value="C:nuclear chromosome"/>
    <property type="evidence" value="ECO:0007669"/>
    <property type="project" value="TreeGrafter"/>
</dbReference>
<keyword evidence="9 10" id="KW-0413">Isomerase</keyword>
<dbReference type="CDD" id="cd00223">
    <property type="entry name" value="TOPRIM_TopoIIB_SPO"/>
    <property type="match status" value="1"/>
</dbReference>
<name>A0A1E1L0J6_9HELO</name>
<evidence type="ECO:0000256" key="10">
    <source>
        <dbReference type="PROSITE-ProRule" id="PRU01385"/>
    </source>
</evidence>
<dbReference type="InterPro" id="IPR036388">
    <property type="entry name" value="WH-like_DNA-bd_sf"/>
</dbReference>
<evidence type="ECO:0000256" key="8">
    <source>
        <dbReference type="ARBA" id="ARBA00023125"/>
    </source>
</evidence>
<dbReference type="SUPFAM" id="SSF56726">
    <property type="entry name" value="DNA topoisomerase IV, alpha subunit"/>
    <property type="match status" value="1"/>
</dbReference>
<sequence>MDHLDLPSAYLEAGPSAEELNRTLLSNLPQSTLIQADITSEDKSSTEPVRVTRKGNSNQVGAVISKIEDIFESFADCILEQRKELVIELKSRSKPRVKLDHEEAEKAKAEEDEEVQMGRRTTRITFPSRNQREAWKFTALLRILELSHEALVTGIVTTKRSDIYYREPEIFMKQAVVDRYVDDIAYTFGVGRDALNIVAAAKGLVAGSLLLTRKDTSFINFTLEAQGILIPNPNDIETIQFLDVKWILVIEKEATFRTLASNQYWNYSQAGRGILITAKGYPDIQTRQFLHLLSVHHPTIPVHALVDFDPDGIGIFSTYKHGSASLSHENDLAVPSMKWLGVRSCDFLRNEIDGRGLLRLSERDRRIAVRMLEREGEEAQRRELQVMLLLGVKAEIQILGNGERLGEWLDGRLIG</sequence>
<dbReference type="Proteomes" id="UP000178912">
    <property type="component" value="Unassembled WGS sequence"/>
</dbReference>
<evidence type="ECO:0000256" key="3">
    <source>
        <dbReference type="ARBA" id="ARBA00006559"/>
    </source>
</evidence>
<dbReference type="GO" id="GO:0005524">
    <property type="term" value="F:ATP binding"/>
    <property type="evidence" value="ECO:0007669"/>
    <property type="project" value="InterPro"/>
</dbReference>
<feature type="domain" description="Spo11/DNA topoisomerase VI subunit A N-terminal" evidence="11">
    <location>
        <begin position="135"/>
        <end position="197"/>
    </location>
</feature>
<evidence type="ECO:0000313" key="14">
    <source>
        <dbReference type="Proteomes" id="UP000178912"/>
    </source>
</evidence>
<dbReference type="Gene3D" id="3.40.1360.10">
    <property type="match status" value="1"/>
</dbReference>
<dbReference type="PRINTS" id="PR01550">
    <property type="entry name" value="TOP6AFAMILY"/>
</dbReference>
<organism evidence="13 14">
    <name type="scientific">Rhynchosporium agropyri</name>
    <dbReference type="NCBI Taxonomy" id="914238"/>
    <lineage>
        <taxon>Eukaryota</taxon>
        <taxon>Fungi</taxon>
        <taxon>Dikarya</taxon>
        <taxon>Ascomycota</taxon>
        <taxon>Pezizomycotina</taxon>
        <taxon>Leotiomycetes</taxon>
        <taxon>Helotiales</taxon>
        <taxon>Ploettnerulaceae</taxon>
        <taxon>Rhynchosporium</taxon>
    </lineage>
</organism>
<dbReference type="EMBL" id="FJUX01000066">
    <property type="protein sequence ID" value="CZT04025.1"/>
    <property type="molecule type" value="Genomic_DNA"/>
</dbReference>
<dbReference type="GO" id="GO:0042138">
    <property type="term" value="P:meiotic DNA double-strand break formation"/>
    <property type="evidence" value="ECO:0007669"/>
    <property type="project" value="TreeGrafter"/>
</dbReference>
<dbReference type="GO" id="GO:0046872">
    <property type="term" value="F:metal ion binding"/>
    <property type="evidence" value="ECO:0007669"/>
    <property type="project" value="UniProtKB-KW"/>
</dbReference>
<keyword evidence="14" id="KW-1185">Reference proteome</keyword>
<evidence type="ECO:0000256" key="6">
    <source>
        <dbReference type="ARBA" id="ARBA00022842"/>
    </source>
</evidence>
<feature type="active site" description="O-(5'-phospho-DNA)-tyrosine intermediate" evidence="10">
    <location>
        <position position="164"/>
    </location>
</feature>
<dbReference type="AlphaFoldDB" id="A0A1E1L0J6"/>
<dbReference type="GO" id="GO:0003918">
    <property type="term" value="F:DNA topoisomerase type II (double strand cut, ATP-hydrolyzing) activity"/>
    <property type="evidence" value="ECO:0007669"/>
    <property type="project" value="UniProtKB-UniRule"/>
</dbReference>
<dbReference type="GO" id="GO:0000706">
    <property type="term" value="P:meiotic DNA double-strand break processing"/>
    <property type="evidence" value="ECO:0007669"/>
    <property type="project" value="TreeGrafter"/>
</dbReference>
<dbReference type="InterPro" id="IPR002815">
    <property type="entry name" value="Spo11/TopoVI_A"/>
</dbReference>
<dbReference type="PROSITE" id="PS52041">
    <property type="entry name" value="TOPO_IIB"/>
    <property type="match status" value="1"/>
</dbReference>
<dbReference type="InterPro" id="IPR036078">
    <property type="entry name" value="Spo11/TopoVI_A_sf"/>
</dbReference>
<dbReference type="Pfam" id="PF04406">
    <property type="entry name" value="TP6A_N"/>
    <property type="match status" value="1"/>
</dbReference>
<dbReference type="GO" id="GO:0003677">
    <property type="term" value="F:DNA binding"/>
    <property type="evidence" value="ECO:0007669"/>
    <property type="project" value="UniProtKB-UniRule"/>
</dbReference>
<protein>
    <recommendedName>
        <fullName evidence="4">DNA topoisomerase (ATP-hydrolyzing)</fullName>
        <ecNumber evidence="4">5.6.2.2</ecNumber>
    </recommendedName>
</protein>
<comment type="similarity">
    <text evidence="3 10">Belongs to the TOP6A family.</text>
</comment>
<gene>
    <name evidence="13" type="ORF">RAG0_10615</name>
</gene>
<keyword evidence="5" id="KW-0479">Metal-binding</keyword>
<proteinExistence type="inferred from homology"/>
<evidence type="ECO:0000256" key="1">
    <source>
        <dbReference type="ARBA" id="ARBA00000185"/>
    </source>
</evidence>
<evidence type="ECO:0000256" key="4">
    <source>
        <dbReference type="ARBA" id="ARBA00012895"/>
    </source>
</evidence>
<evidence type="ECO:0000313" key="13">
    <source>
        <dbReference type="EMBL" id="CZT04025.1"/>
    </source>
</evidence>
<feature type="domain" description="Topoisomerase 6 subunit A/Spo11 TOPRIM" evidence="12">
    <location>
        <begin position="247"/>
        <end position="400"/>
    </location>
</feature>
<reference evidence="14" key="1">
    <citation type="submission" date="2016-03" db="EMBL/GenBank/DDBJ databases">
        <authorList>
            <person name="Guldener U."/>
        </authorList>
    </citation>
    <scope>NUCLEOTIDE SEQUENCE [LARGE SCALE GENOMIC DNA]</scope>
    <source>
        <strain evidence="14">04CH-RAC-A.6.1</strain>
    </source>
</reference>
<dbReference type="Pfam" id="PF21180">
    <property type="entry name" value="TOP6A-Spo11_Toprim"/>
    <property type="match status" value="1"/>
</dbReference>
<evidence type="ECO:0000256" key="9">
    <source>
        <dbReference type="ARBA" id="ARBA00023235"/>
    </source>
</evidence>
<comment type="cofactor">
    <cofactor evidence="2">
        <name>Mg(2+)</name>
        <dbReference type="ChEBI" id="CHEBI:18420"/>
    </cofactor>
</comment>
<evidence type="ECO:0000259" key="11">
    <source>
        <dbReference type="Pfam" id="PF04406"/>
    </source>
</evidence>
<dbReference type="PANTHER" id="PTHR10848:SF0">
    <property type="entry name" value="MEIOTIC RECOMBINATION PROTEIN SPO11"/>
    <property type="match status" value="1"/>
</dbReference>
<keyword evidence="6" id="KW-0460">Magnesium</keyword>
<dbReference type="OrthoDB" id="5377392at2759"/>
<dbReference type="EC" id="5.6.2.2" evidence="4"/>
<dbReference type="Gene3D" id="1.10.10.10">
    <property type="entry name" value="Winged helix-like DNA-binding domain superfamily/Winged helix DNA-binding domain"/>
    <property type="match status" value="1"/>
</dbReference>
<keyword evidence="7 10" id="KW-0799">Topoisomerase</keyword>
<accession>A0A1E1L0J6</accession>